<sequence>MAVSPLPSSPSVTSSAVEEEEKPDGPRPWNGHISLSLSLARPVEPQVHMAEAGGVIWSGAPTPIWPLCARKIRRIELVWLARPQIGKRGAEQDIR</sequence>
<reference evidence="2 3" key="1">
    <citation type="journal article" date="2014" name="Agronomy (Basel)">
        <title>A Draft Genome Sequence for Ensete ventricosum, the Drought-Tolerant Tree Against Hunger.</title>
        <authorList>
            <person name="Harrison J."/>
            <person name="Moore K.A."/>
            <person name="Paszkiewicz K."/>
            <person name="Jones T."/>
            <person name="Grant M."/>
            <person name="Ambacheew D."/>
            <person name="Muzemil S."/>
            <person name="Studholme D.J."/>
        </authorList>
    </citation>
    <scope>NUCLEOTIDE SEQUENCE [LARGE SCALE GENOMIC DNA]</scope>
</reference>
<feature type="compositionally biased region" description="Low complexity" evidence="1">
    <location>
        <begin position="1"/>
        <end position="16"/>
    </location>
</feature>
<dbReference type="EMBL" id="AMZH03003071">
    <property type="protein sequence ID" value="RRT73514.1"/>
    <property type="molecule type" value="Genomic_DNA"/>
</dbReference>
<organism evidence="2 3">
    <name type="scientific">Ensete ventricosum</name>
    <name type="common">Abyssinian banana</name>
    <name type="synonym">Musa ensete</name>
    <dbReference type="NCBI Taxonomy" id="4639"/>
    <lineage>
        <taxon>Eukaryota</taxon>
        <taxon>Viridiplantae</taxon>
        <taxon>Streptophyta</taxon>
        <taxon>Embryophyta</taxon>
        <taxon>Tracheophyta</taxon>
        <taxon>Spermatophyta</taxon>
        <taxon>Magnoliopsida</taxon>
        <taxon>Liliopsida</taxon>
        <taxon>Zingiberales</taxon>
        <taxon>Musaceae</taxon>
        <taxon>Ensete</taxon>
    </lineage>
</organism>
<dbReference type="AlphaFoldDB" id="A0A427ABA9"/>
<comment type="caution">
    <text evidence="2">The sequence shown here is derived from an EMBL/GenBank/DDBJ whole genome shotgun (WGS) entry which is preliminary data.</text>
</comment>
<evidence type="ECO:0000313" key="2">
    <source>
        <dbReference type="EMBL" id="RRT73514.1"/>
    </source>
</evidence>
<accession>A0A427ABA9</accession>
<protein>
    <submittedName>
        <fullName evidence="2">Uncharacterized protein</fullName>
    </submittedName>
</protein>
<feature type="region of interest" description="Disordered" evidence="1">
    <location>
        <begin position="1"/>
        <end position="31"/>
    </location>
</feature>
<evidence type="ECO:0000256" key="1">
    <source>
        <dbReference type="SAM" id="MobiDB-lite"/>
    </source>
</evidence>
<evidence type="ECO:0000313" key="3">
    <source>
        <dbReference type="Proteomes" id="UP000287651"/>
    </source>
</evidence>
<dbReference type="Proteomes" id="UP000287651">
    <property type="component" value="Unassembled WGS sequence"/>
</dbReference>
<proteinExistence type="predicted"/>
<gene>
    <name evidence="2" type="ORF">B296_00023626</name>
</gene>
<name>A0A427ABA9_ENSVE</name>